<dbReference type="AlphaFoldDB" id="A0A081R8I5"/>
<organism evidence="1 2">
    <name type="scientific">Sphingobium chlorophenolicum</name>
    <dbReference type="NCBI Taxonomy" id="46429"/>
    <lineage>
        <taxon>Bacteria</taxon>
        <taxon>Pseudomonadati</taxon>
        <taxon>Pseudomonadota</taxon>
        <taxon>Alphaproteobacteria</taxon>
        <taxon>Sphingomonadales</taxon>
        <taxon>Sphingomonadaceae</taxon>
        <taxon>Sphingobium</taxon>
    </lineage>
</organism>
<name>A0A081R8I5_SPHCR</name>
<dbReference type="EMBL" id="JFHR01000080">
    <property type="protein sequence ID" value="KEQ51508.1"/>
    <property type="molecule type" value="Genomic_DNA"/>
</dbReference>
<evidence type="ECO:0000313" key="1">
    <source>
        <dbReference type="EMBL" id="KEQ51508.1"/>
    </source>
</evidence>
<evidence type="ECO:0000313" key="2">
    <source>
        <dbReference type="Proteomes" id="UP000028411"/>
    </source>
</evidence>
<gene>
    <name evidence="1" type="ORF">BV95_04220</name>
</gene>
<sequence length="280" mass="29271">MAMVRPRERTGKGGQTVAQVACFLQLVHQVDYVARPFAQGEGAVALQIGVGAVILGGEAFLGLQRLERRLALFQILLALGEGVRRLFRRGAQGAAAVQFGAQTGGAFADDGQHLPQHGAHVDGVVDRSGLDQRQRQRALRHHLERGGQAHDGFLLGGEAGGLGALEPGDDGDAGLRGLNVGLRLLDAGRHGGGAAAGLIGFVAGGGGLAFEAFGAQAGFVRLAAGGFERGLFFGEAGACGARQDDRLAVGGGQARRRKRCRAREECRDDRRLFQLCPLRA</sequence>
<accession>A0A081R8I5</accession>
<protein>
    <submittedName>
        <fullName evidence="1">Uncharacterized protein</fullName>
    </submittedName>
</protein>
<comment type="caution">
    <text evidence="1">The sequence shown here is derived from an EMBL/GenBank/DDBJ whole genome shotgun (WGS) entry which is preliminary data.</text>
</comment>
<reference evidence="1 2" key="1">
    <citation type="submission" date="2014-02" db="EMBL/GenBank/DDBJ databases">
        <title>Whole genome sequence of Sphingobium chlorophenolicum NBRC 16172.</title>
        <authorList>
            <person name="Gan H.M."/>
            <person name="Gan H.Y."/>
            <person name="Chew T.H."/>
            <person name="Savka M.A."/>
        </authorList>
    </citation>
    <scope>NUCLEOTIDE SEQUENCE [LARGE SCALE GENOMIC DNA]</scope>
    <source>
        <strain evidence="1 2">NBRC 16172</strain>
    </source>
</reference>
<dbReference type="Proteomes" id="UP000028411">
    <property type="component" value="Unassembled WGS sequence"/>
</dbReference>
<proteinExistence type="predicted"/>